<dbReference type="Proteomes" id="UP000562929">
    <property type="component" value="Unassembled WGS sequence"/>
</dbReference>
<dbReference type="SUPFAM" id="SSF53474">
    <property type="entry name" value="alpha/beta-Hydrolases"/>
    <property type="match status" value="1"/>
</dbReference>
<keyword evidence="6" id="KW-1185">Reference proteome</keyword>
<dbReference type="Gene3D" id="3.40.50.1820">
    <property type="entry name" value="alpha/beta hydrolase"/>
    <property type="match status" value="1"/>
</dbReference>
<accession>A0A8H4Q8A9</accession>
<dbReference type="InterPro" id="IPR029058">
    <property type="entry name" value="AB_hydrolase_fold"/>
</dbReference>
<dbReference type="PANTHER" id="PTHR43918:SF4">
    <property type="entry name" value="CARBOXYLIC ESTER HYDROLASE"/>
    <property type="match status" value="1"/>
</dbReference>
<comment type="caution">
    <text evidence="5">The sequence shown here is derived from an EMBL/GenBank/DDBJ whole genome shotgun (WGS) entry which is preliminary data.</text>
</comment>
<dbReference type="EC" id="3.1.1.-" evidence="3"/>
<protein>
    <recommendedName>
        <fullName evidence="3">Carboxylic ester hydrolase</fullName>
        <ecNumber evidence="3">3.1.1.-</ecNumber>
    </recommendedName>
</protein>
<evidence type="ECO:0000259" key="4">
    <source>
        <dbReference type="Pfam" id="PF00135"/>
    </source>
</evidence>
<dbReference type="GO" id="GO:0052689">
    <property type="term" value="F:carboxylic ester hydrolase activity"/>
    <property type="evidence" value="ECO:0007669"/>
    <property type="project" value="TreeGrafter"/>
</dbReference>
<evidence type="ECO:0000256" key="2">
    <source>
        <dbReference type="ARBA" id="ARBA00022801"/>
    </source>
</evidence>
<proteinExistence type="inferred from homology"/>
<feature type="domain" description="Carboxylesterase type B" evidence="4">
    <location>
        <begin position="15"/>
        <end position="428"/>
    </location>
</feature>
<sequence length="507" mass="55482">MGNGGGGSLTITLPDSRPVNQFLGIPYAAKPKRFAPARQPDAWTEPRNASVFGPSCMQYVADADAGASSQLVRDLFATHHQESEDCLFINAFAPAAKAPALRPVVVFIPGGGWQMSNGNLDFTGFAAYEDIVAFGFNYRTNVFGFPIADEIPLKNRNLGLMDQQLALAWVQTNAKAFGGDPEKVTIWGESAGAMSVDIHLHNYASGRAPFRAAVMSSGQMSFGLLAFTPPATYTQGWRRLAVAVGCPRGIIGRLSCMRRVPARDLVDNLDSATFSPYPLADGKVVPRARAAGWRRGSVARVPLLMTTMAEEGRSLLRPNISLDLFRSAWLPESAVSKDQAENIFEDYRKMPGLRNDFDVTSAIYTDWIWQCPQQMLANASVALGNPVWRGYINKSLAEVLPEKYRYLGKFHGADMMLLFFVAARHERGFEMPSHLVRFARELRSAIGSFVRDPRRGPGWPAIGSPSAPRDVAVLGDKSTMIDRNVLDANCAIFTDALAAVEKKSVAW</sequence>
<dbReference type="OrthoDB" id="408631at2759"/>
<evidence type="ECO:0000256" key="1">
    <source>
        <dbReference type="ARBA" id="ARBA00005964"/>
    </source>
</evidence>
<comment type="similarity">
    <text evidence="1 3">Belongs to the type-B carboxylesterase/lipase family.</text>
</comment>
<evidence type="ECO:0000313" key="6">
    <source>
        <dbReference type="Proteomes" id="UP000562929"/>
    </source>
</evidence>
<organism evidence="5 6">
    <name type="scientific">Ophiocordyceps camponoti-floridani</name>
    <dbReference type="NCBI Taxonomy" id="2030778"/>
    <lineage>
        <taxon>Eukaryota</taxon>
        <taxon>Fungi</taxon>
        <taxon>Dikarya</taxon>
        <taxon>Ascomycota</taxon>
        <taxon>Pezizomycotina</taxon>
        <taxon>Sordariomycetes</taxon>
        <taxon>Hypocreomycetidae</taxon>
        <taxon>Hypocreales</taxon>
        <taxon>Ophiocordycipitaceae</taxon>
        <taxon>Ophiocordyceps</taxon>
    </lineage>
</organism>
<dbReference type="Pfam" id="PF00135">
    <property type="entry name" value="COesterase"/>
    <property type="match status" value="1"/>
</dbReference>
<name>A0A8H4Q8A9_9HYPO</name>
<dbReference type="InterPro" id="IPR002018">
    <property type="entry name" value="CarbesteraseB"/>
</dbReference>
<evidence type="ECO:0000256" key="3">
    <source>
        <dbReference type="RuleBase" id="RU361235"/>
    </source>
</evidence>
<dbReference type="PANTHER" id="PTHR43918">
    <property type="entry name" value="ACETYLCHOLINESTERASE"/>
    <property type="match status" value="1"/>
</dbReference>
<dbReference type="PROSITE" id="PS00122">
    <property type="entry name" value="CARBOXYLESTERASE_B_1"/>
    <property type="match status" value="1"/>
</dbReference>
<gene>
    <name evidence="5" type="ORF">GQ602_003558</name>
</gene>
<keyword evidence="2 3" id="KW-0378">Hydrolase</keyword>
<dbReference type="AlphaFoldDB" id="A0A8H4Q8A9"/>
<dbReference type="EMBL" id="JAACLJ010000003">
    <property type="protein sequence ID" value="KAF4589669.1"/>
    <property type="molecule type" value="Genomic_DNA"/>
</dbReference>
<dbReference type="InterPro" id="IPR050654">
    <property type="entry name" value="AChE-related_enzymes"/>
</dbReference>
<reference evidence="5 6" key="1">
    <citation type="journal article" date="2020" name="G3 (Bethesda)">
        <title>Genetic Underpinnings of Host Manipulation by Ophiocordyceps as Revealed by Comparative Transcriptomics.</title>
        <authorList>
            <person name="Will I."/>
            <person name="Das B."/>
            <person name="Trinh T."/>
            <person name="Brachmann A."/>
            <person name="Ohm R.A."/>
            <person name="de Bekker C."/>
        </authorList>
    </citation>
    <scope>NUCLEOTIDE SEQUENCE [LARGE SCALE GENOMIC DNA]</scope>
    <source>
        <strain evidence="5 6">EC05</strain>
    </source>
</reference>
<dbReference type="InterPro" id="IPR019826">
    <property type="entry name" value="Carboxylesterase_B_AS"/>
</dbReference>
<evidence type="ECO:0000313" key="5">
    <source>
        <dbReference type="EMBL" id="KAF4589669.1"/>
    </source>
</evidence>